<dbReference type="STRING" id="1518501.CQ10_03255"/>
<comment type="caution">
    <text evidence="1">The sequence shown here is derived from an EMBL/GenBank/DDBJ whole genome shotgun (WGS) entry which is preliminary data.</text>
</comment>
<keyword evidence="2" id="KW-1185">Reference proteome</keyword>
<dbReference type="Pfam" id="PF13557">
    <property type="entry name" value="Phenol_MetA_deg"/>
    <property type="match status" value="1"/>
</dbReference>
<evidence type="ECO:0000313" key="1">
    <source>
        <dbReference type="EMBL" id="KRR04160.1"/>
    </source>
</evidence>
<dbReference type="OrthoDB" id="7372889at2"/>
<dbReference type="RefSeq" id="WP_057852395.1">
    <property type="nucleotide sequence ID" value="NZ_LLXX01000130.1"/>
</dbReference>
<organism evidence="1 2">
    <name type="scientific">Bradyrhizobium valentinum</name>
    <dbReference type="NCBI Taxonomy" id="1518501"/>
    <lineage>
        <taxon>Bacteria</taxon>
        <taxon>Pseudomonadati</taxon>
        <taxon>Pseudomonadota</taxon>
        <taxon>Alphaproteobacteria</taxon>
        <taxon>Hyphomicrobiales</taxon>
        <taxon>Nitrobacteraceae</taxon>
        <taxon>Bradyrhizobium</taxon>
    </lineage>
</organism>
<dbReference type="Proteomes" id="UP000051913">
    <property type="component" value="Unassembled WGS sequence"/>
</dbReference>
<dbReference type="EMBL" id="LLXX01000130">
    <property type="protein sequence ID" value="KRR04160.1"/>
    <property type="molecule type" value="Genomic_DNA"/>
</dbReference>
<reference evidence="1 2" key="1">
    <citation type="submission" date="2014-03" db="EMBL/GenBank/DDBJ databases">
        <title>Bradyrhizobium valentinum sp. nov., isolated from effective nodules of Lupinus mariae-josephae, a lupine endemic of basic-lime soils in Eastern Spain.</title>
        <authorList>
            <person name="Duran D."/>
            <person name="Rey L."/>
            <person name="Navarro A."/>
            <person name="Busquets A."/>
            <person name="Imperial J."/>
            <person name="Ruiz-Argueso T."/>
        </authorList>
    </citation>
    <scope>NUCLEOTIDE SEQUENCE [LARGE SCALE GENOMIC DNA]</scope>
    <source>
        <strain evidence="1 2">LmjM3</strain>
    </source>
</reference>
<gene>
    <name evidence="1" type="ORF">CP49_22700</name>
</gene>
<sequence length="336" mass="35278">MMGRWSQPALAAVTFGTIALVPAAAKADNGGIGFWLPGTMGSLSAVPGQPGMSYTFQYIHLDAVAGGGRALQNNANIVAGLHAKADVGVFLPTYTFATPVLGGQLTIGAATVPGNIGVDINATLTGPRGNTISGSAFDNRVTWGDVYYIGTLKWNFGVNNFMTYVFGNIPTGTYDSTRLANLSPGFVSVDTGGGYTYLNPKTGQEFSVVAGFSFNGTNTALDYRNGIDFHADFAASQFIGKTVHAGLVGYVYQQVTGDSGTGARLGDNKGTAIGIGPQIGFFFPAWQGYTGYLNLRGYVDIYTENRPTNSTFMATLSFTPAAPEQPATPRGPRHLK</sequence>
<dbReference type="AlphaFoldDB" id="A0A0R3KYU4"/>
<dbReference type="InterPro" id="IPR025737">
    <property type="entry name" value="FApF"/>
</dbReference>
<protein>
    <submittedName>
        <fullName evidence="1">Phenol degradation protein meta</fullName>
    </submittedName>
</protein>
<name>A0A0R3KYU4_9BRAD</name>
<proteinExistence type="predicted"/>
<evidence type="ECO:0000313" key="2">
    <source>
        <dbReference type="Proteomes" id="UP000051913"/>
    </source>
</evidence>
<accession>A0A0R3KYU4</accession>